<feature type="compositionally biased region" description="Low complexity" evidence="7">
    <location>
        <begin position="11"/>
        <end position="20"/>
    </location>
</feature>
<dbReference type="EMBL" id="BRYA01000352">
    <property type="protein sequence ID" value="GMI47636.1"/>
    <property type="molecule type" value="Genomic_DNA"/>
</dbReference>
<dbReference type="EC" id="2.1.1.319" evidence="1"/>
<reference evidence="10" key="1">
    <citation type="journal article" date="2023" name="Commun. Biol.">
        <title>Genome analysis of Parmales, the sister group of diatoms, reveals the evolutionary specialization of diatoms from phago-mixotrophs to photoautotrophs.</title>
        <authorList>
            <person name="Ban H."/>
            <person name="Sato S."/>
            <person name="Yoshikawa S."/>
            <person name="Yamada K."/>
            <person name="Nakamura Y."/>
            <person name="Ichinomiya M."/>
            <person name="Sato N."/>
            <person name="Blanc-Mathieu R."/>
            <person name="Endo H."/>
            <person name="Kuwata A."/>
            <person name="Ogata H."/>
        </authorList>
    </citation>
    <scope>NUCLEOTIDE SEQUENCE [LARGE SCALE GENOMIC DNA]</scope>
</reference>
<comment type="catalytic activity">
    <reaction evidence="5">
        <text>L-arginyl-[protein] + S-adenosyl-L-methionine = N(omega)-methyl-L-arginyl-[protein] + S-adenosyl-L-homocysteine + H(+)</text>
        <dbReference type="Rhea" id="RHEA:48100"/>
        <dbReference type="Rhea" id="RHEA-COMP:10532"/>
        <dbReference type="Rhea" id="RHEA-COMP:11990"/>
        <dbReference type="ChEBI" id="CHEBI:15378"/>
        <dbReference type="ChEBI" id="CHEBI:29965"/>
        <dbReference type="ChEBI" id="CHEBI:57856"/>
        <dbReference type="ChEBI" id="CHEBI:59789"/>
        <dbReference type="ChEBI" id="CHEBI:65280"/>
    </reaction>
    <physiologicalReaction direction="left-to-right" evidence="5">
        <dbReference type="Rhea" id="RHEA:48101"/>
    </physiologicalReaction>
</comment>
<evidence type="ECO:0000256" key="4">
    <source>
        <dbReference type="ARBA" id="ARBA00022691"/>
    </source>
</evidence>
<evidence type="ECO:0000256" key="7">
    <source>
        <dbReference type="SAM" id="MobiDB-lite"/>
    </source>
</evidence>
<dbReference type="FunFam" id="3.40.50.150:FF:000003">
    <property type="entry name" value="Blast:Protein arginine N-methyltransferase 1"/>
    <property type="match status" value="1"/>
</dbReference>
<evidence type="ECO:0000313" key="10">
    <source>
        <dbReference type="Proteomes" id="UP001165065"/>
    </source>
</evidence>
<dbReference type="GO" id="GO:0032259">
    <property type="term" value="P:methylation"/>
    <property type="evidence" value="ECO:0007669"/>
    <property type="project" value="UniProtKB-KW"/>
</dbReference>
<dbReference type="PANTHER" id="PTHR11006">
    <property type="entry name" value="PROTEIN ARGININE N-METHYLTRANSFERASE"/>
    <property type="match status" value="1"/>
</dbReference>
<evidence type="ECO:0000256" key="2">
    <source>
        <dbReference type="ARBA" id="ARBA00022603"/>
    </source>
</evidence>
<dbReference type="Proteomes" id="UP001165065">
    <property type="component" value="Unassembled WGS sequence"/>
</dbReference>
<dbReference type="SUPFAM" id="SSF53335">
    <property type="entry name" value="S-adenosyl-L-methionine-dependent methyltransferases"/>
    <property type="match status" value="1"/>
</dbReference>
<feature type="domain" description="Protein arginine N-methyltransferase" evidence="8">
    <location>
        <begin position="185"/>
        <end position="346"/>
    </location>
</feature>
<dbReference type="GO" id="GO:0005634">
    <property type="term" value="C:nucleus"/>
    <property type="evidence" value="ECO:0007669"/>
    <property type="project" value="TreeGrafter"/>
</dbReference>
<evidence type="ECO:0000313" key="9">
    <source>
        <dbReference type="EMBL" id="GMI47636.1"/>
    </source>
</evidence>
<dbReference type="Pfam" id="PF06325">
    <property type="entry name" value="PrmA"/>
    <property type="match status" value="1"/>
</dbReference>
<dbReference type="CDD" id="cd02440">
    <property type="entry name" value="AdoMet_MTases"/>
    <property type="match status" value="1"/>
</dbReference>
<evidence type="ECO:0000259" key="8">
    <source>
        <dbReference type="Pfam" id="PF22528"/>
    </source>
</evidence>
<keyword evidence="3 6" id="KW-0808">Transferase</keyword>
<evidence type="ECO:0000256" key="3">
    <source>
        <dbReference type="ARBA" id="ARBA00022679"/>
    </source>
</evidence>
<keyword evidence="4 6" id="KW-0949">S-adenosyl-L-methionine</keyword>
<dbReference type="GO" id="GO:0042054">
    <property type="term" value="F:histone methyltransferase activity"/>
    <property type="evidence" value="ECO:0007669"/>
    <property type="project" value="TreeGrafter"/>
</dbReference>
<protein>
    <recommendedName>
        <fullName evidence="1">type I protein arginine methyltransferase</fullName>
        <ecNumber evidence="1">2.1.1.319</ecNumber>
    </recommendedName>
</protein>
<dbReference type="GO" id="GO:0035242">
    <property type="term" value="F:protein-arginine omega-N asymmetric methyltransferase activity"/>
    <property type="evidence" value="ECO:0007669"/>
    <property type="project" value="UniProtKB-EC"/>
</dbReference>
<name>A0A9W7LF67_9STRA</name>
<dbReference type="PROSITE" id="PS51678">
    <property type="entry name" value="SAM_MT_PRMT"/>
    <property type="match status" value="1"/>
</dbReference>
<evidence type="ECO:0000256" key="6">
    <source>
        <dbReference type="PROSITE-ProRule" id="PRU01015"/>
    </source>
</evidence>
<dbReference type="InterPro" id="IPR025799">
    <property type="entry name" value="Arg_MeTrfase"/>
</dbReference>
<dbReference type="PANTHER" id="PTHR11006:SF53">
    <property type="entry name" value="PROTEIN ARGININE N-METHYLTRANSFERASE 3"/>
    <property type="match status" value="1"/>
</dbReference>
<gene>
    <name evidence="9" type="ORF">TrCOL_g8401</name>
</gene>
<organism evidence="9 10">
    <name type="scientific">Triparma columacea</name>
    <dbReference type="NCBI Taxonomy" id="722753"/>
    <lineage>
        <taxon>Eukaryota</taxon>
        <taxon>Sar</taxon>
        <taxon>Stramenopiles</taxon>
        <taxon>Ochrophyta</taxon>
        <taxon>Bolidophyceae</taxon>
        <taxon>Parmales</taxon>
        <taxon>Triparmaceae</taxon>
        <taxon>Triparma</taxon>
    </lineage>
</organism>
<keyword evidence="2 6" id="KW-0489">Methyltransferase</keyword>
<dbReference type="OrthoDB" id="7848332at2759"/>
<proteinExistence type="predicted"/>
<dbReference type="Gene3D" id="3.40.50.150">
    <property type="entry name" value="Vaccinia Virus protein VP39"/>
    <property type="match status" value="1"/>
</dbReference>
<dbReference type="Pfam" id="PF22528">
    <property type="entry name" value="PRMT_C"/>
    <property type="match status" value="1"/>
</dbReference>
<dbReference type="InterPro" id="IPR055135">
    <property type="entry name" value="PRMT_dom"/>
</dbReference>
<keyword evidence="10" id="KW-1185">Reference proteome</keyword>
<comment type="caution">
    <text evidence="9">The sequence shown here is derived from an EMBL/GenBank/DDBJ whole genome shotgun (WGS) entry which is preliminary data.</text>
</comment>
<accession>A0A9W7LF67</accession>
<evidence type="ECO:0000256" key="5">
    <source>
        <dbReference type="ARBA" id="ARBA00049303"/>
    </source>
</evidence>
<feature type="compositionally biased region" description="Pro residues" evidence="7">
    <location>
        <begin position="1"/>
        <end position="10"/>
    </location>
</feature>
<feature type="region of interest" description="Disordered" evidence="7">
    <location>
        <begin position="1"/>
        <end position="39"/>
    </location>
</feature>
<sequence length="358" mass="40066">MSSNDPPLPSPSSSTSSTISSKRKRAEDENEETGESSSADYYYDSYSHHGIHVEMITDTVRTNTYRNFILNNPHLFEGKVILDVGCGTGILSCFAAMAGAKKVYAIDNSKIVKMAREIVKKNNFTDVVEVIKCKAEDWEGPPDGEKVDLIISEWMGYFLFYENMLPSVMSCLRHLRQGTGLVFPDRTELYLVGFSDPKRMDEEVNIWKDIGGVDMTPMIECVEKEAVVDFIEHSTLCTTPVPIHTLNIPTCKLEECLDWERTFTLSFATDNAVIDGIVGYFEVAFIGGAKNPVGFSTAPFAKPTHWKQTLFYLQKPISGNKGDTVMGEIKVKSKKNNGRDFDVKLKVGDGDWQDFVLN</sequence>
<dbReference type="Gene3D" id="2.70.160.11">
    <property type="entry name" value="Hnrnp arginine n-methyltransferase1"/>
    <property type="match status" value="1"/>
</dbReference>
<dbReference type="InterPro" id="IPR029063">
    <property type="entry name" value="SAM-dependent_MTases_sf"/>
</dbReference>
<dbReference type="AlphaFoldDB" id="A0A9W7LF67"/>
<evidence type="ECO:0000256" key="1">
    <source>
        <dbReference type="ARBA" id="ARBA00011925"/>
    </source>
</evidence>